<dbReference type="PANTHER" id="PTHR43775">
    <property type="entry name" value="FATTY ACID SYNTHASE"/>
    <property type="match status" value="1"/>
</dbReference>
<dbReference type="InterPro" id="IPR016035">
    <property type="entry name" value="Acyl_Trfase/lysoPLipase"/>
</dbReference>
<dbReference type="Gene3D" id="3.40.47.10">
    <property type="match status" value="1"/>
</dbReference>
<protein>
    <recommendedName>
        <fullName evidence="11">Polyketide synthase</fullName>
    </recommendedName>
</protein>
<feature type="domain" description="Ketosynthase family 3 (KS3)" evidence="7">
    <location>
        <begin position="6"/>
        <end position="441"/>
    </location>
</feature>
<dbReference type="InterPro" id="IPR057326">
    <property type="entry name" value="KR_dom"/>
</dbReference>
<dbReference type="InterPro" id="IPR032821">
    <property type="entry name" value="PKS_assoc"/>
</dbReference>
<dbReference type="GO" id="GO:0004315">
    <property type="term" value="F:3-oxoacyl-[acyl-carrier-protein] synthase activity"/>
    <property type="evidence" value="ECO:0007669"/>
    <property type="project" value="InterPro"/>
</dbReference>
<dbReference type="Pfam" id="PF21089">
    <property type="entry name" value="PKS_DH_N"/>
    <property type="match status" value="1"/>
</dbReference>
<accession>A0AAN6LSU8</accession>
<dbReference type="InterPro" id="IPR049900">
    <property type="entry name" value="PKS_mFAS_DH"/>
</dbReference>
<feature type="region of interest" description="N-terminal hotdog fold" evidence="5">
    <location>
        <begin position="950"/>
        <end position="1083"/>
    </location>
</feature>
<keyword evidence="4" id="KW-0511">Multifunctional enzyme</keyword>
<dbReference type="SUPFAM" id="SSF51735">
    <property type="entry name" value="NAD(P)-binding Rossmann-fold domains"/>
    <property type="match status" value="1"/>
</dbReference>
<evidence type="ECO:0000313" key="9">
    <source>
        <dbReference type="EMBL" id="KAK3201481.1"/>
    </source>
</evidence>
<dbReference type="GO" id="GO:0006633">
    <property type="term" value="P:fatty acid biosynthetic process"/>
    <property type="evidence" value="ECO:0007669"/>
    <property type="project" value="InterPro"/>
</dbReference>
<evidence type="ECO:0000313" key="10">
    <source>
        <dbReference type="Proteomes" id="UP001280581"/>
    </source>
</evidence>
<comment type="caution">
    <text evidence="9">The sequence shown here is derived from an EMBL/GenBank/DDBJ whole genome shotgun (WGS) entry which is preliminary data.</text>
</comment>
<keyword evidence="10" id="KW-1185">Reference proteome</keyword>
<evidence type="ECO:0000256" key="6">
    <source>
        <dbReference type="SAM" id="MobiDB-lite"/>
    </source>
</evidence>
<gene>
    <name evidence="9" type="ORF">GRF29_185g1082043</name>
</gene>
<dbReference type="GO" id="GO:0044550">
    <property type="term" value="P:secondary metabolite biosynthetic process"/>
    <property type="evidence" value="ECO:0007669"/>
    <property type="project" value="TreeGrafter"/>
</dbReference>
<dbReference type="InterPro" id="IPR016036">
    <property type="entry name" value="Malonyl_transacylase_ACP-bd"/>
</dbReference>
<sequence length="2175" mass="239009">MAPKPPPPIAIIGTGFRLPGGLSNPSKLWEALLNPPDLVKEVPPDRFRWEGVYRQDGRHNGIKTKSAYWLDENIRHFDPQFFGISPLEAESMDPQQRLLLECIYESMESAGLRLEDLRGSDTGVFVGQMFDDYHELAVSDPDSASGRMLTTGTVRSITANRVSHVFDLHGPSLCIDTACSSSMVAVHLAVESLRRGESRTAFACGVNLTMAPTVFKAGSRMGMFSPDGRSKMFDESADGYGRGEGIGVVCLKPLDLALQDGDFVECVIRQTGTNHDGHARTLTAPSAKAQAQLIRKTYQDAGIDLSDPSSRPQYFEAHGTGTRVGDPAEAEAVETAFFTPDRHVSDDEFLYIGSIKTFIGHTEGTAGIAGILRASFALQHSVIPPNLHFKRAYPPVMARGKHLKVPTEPQPWPNLPQHTPRRASANSFGFGGTNVHVILESFDHSQSPHLESRSAVANVAPIPTLFTFSGVSENALSSTLKGQLAYLRKKGDDVNLRDLAWTLQNKRSQFEYRHSIVAGSHTELIACLANDIETLGPTSTTDVATQSRNFIRGTKSAEPHVLAIFTGQGAQYAEMARQIIEISPYARSIIDDLDEALQAIPVQDRPLWKIADELLRDETQTRVDETAISQPLTTAVQILLVRLLHDCGLKLKVVVGHSSGEIAAAFAAGVLSAEDAIRNAYYRGLHSSQANCDGKQGAMLAVSMPPGEAAALCSLPKYTGRIKVAAVNSPVDVTLSGDADAIDEASRTLTDRGILVKRLYVKTGYHSRHMLGCSKLYKKSLEELDTVPARVKDENPKWFSSVSPGVQLTSVNAEYWARNMCRPVMFKDAVTAAINRTGIPDLILEIGPRPVLETVVRRTIATINESELIYKGLLNQKKEAIRSLSDALGLIWCHFGREIVSIAALDRKLFGGEVPKLIKDLPTYPWEHGKEYWSHNRYMRKKLQSTTPPCELLGSEVHLSGSHEMKWRHFIAPKQSPWILDHKIQGVIVLPAAAYITMVVAAVQRATNDRDVISIEINDLHLKAPIVFADEYSKVEAILTIHDIDQDSHQLTGSFAIDFCADQANGDLITATQGHVLVRIGKDTDRGYPQLIEQPTELREVRPETFYDHASSKGLSYKGAFTNITSAKRRMDFAVGEIALTPSELVIHPAVLDGLFQGANISANFPGDSALPDMVIPSMIRKLTVYPVRCQEVMDIGGSASFQAISTGERQSSGFLHHADVGVAIQLDGLVLKPYQLTTAIDDVKMFSRITWERVDSITDETQLASRNIERPDSPKDSVVSADDGLETDLAPSPNLNTTSKEILMILGDFGNLAQEVGKMLSPHFQDIICFASLEEIGETTNIPNVVLSIVDLDEPLFLNMSASKWAIIQRIFTEANDILWVTTACKSPRDLDRVYANMTVGLIRSIRHELRHLQSLVVDIDESKVCTAEYLSHTLLRWQDAKEMTSEGSKDVELSYEEGITYSPVVHRVVAANNRYNSQHRRIIREVDCSKEKIQVVETESEKYTLQEAPRSLSLSSPGAESRTSVEVLFCTQYAFKIKQAGFLPLAICRTTGGQFVLAALETPCSLASIDDDMIHPVALSKDPGVEELSMFSAKILARAVLDMTPEVKGSLVVICSEDMWISQIHNEAKQRNRSVTILTGRSQFASDSAAFVHSSALDILIRGKIPHDASTLVKLSNHPEDDFLFNRIKSAVKGQPQHLTFHENDTFFRKRASLQGKVRGATLQEALGVLHETSNGSYQAKTCKESTVSPQEIDSRSNQLPSTIINWSNSTGIKIPCQTASKALKLSATKAYLIIGSSEIARSICEWMISKGARYFVMVSRTTGNLAQWSQQIVEKGATIRFYPTDISDEGSTKALVEFIKHPKEKNGIPCPPIGGVIHLASVIKDGAFSTMSYDTFRAGSDVKVKGSLNLHTALLKESLDFFILTSSLSYIIGNPGQANYNAGNAFMTSLTRYRRGVGLPASVVHLGTVAGIGYMAQQESATNKSLITEDVRAGAYPISERDLHEIFAEAMLASPADSGVDPEIIVGLRDVDRGLEDRLPYISEAMFKHVLKDGSTSSNLLAKDRFQKPLIEQIDSAIRSSKIRENVEKDLFQVVRTAFTGKLKTLLQVEHLDSTKSVADLGIDSLGAIEMESWVKREMKVKMHRGTVFKGSVEAIVWALVKELNKEVVPGS</sequence>
<dbReference type="PROSITE" id="PS52019">
    <property type="entry name" value="PKS_MFAS_DH"/>
    <property type="match status" value="1"/>
</dbReference>
<keyword evidence="3" id="KW-0808">Transferase</keyword>
<dbReference type="SMART" id="SM00826">
    <property type="entry name" value="PKS_DH"/>
    <property type="match status" value="1"/>
</dbReference>
<evidence type="ECO:0000256" key="5">
    <source>
        <dbReference type="PROSITE-ProRule" id="PRU01363"/>
    </source>
</evidence>
<feature type="region of interest" description="C-terminal hotdog fold" evidence="5">
    <location>
        <begin position="1098"/>
        <end position="1241"/>
    </location>
</feature>
<dbReference type="InterPro" id="IPR016039">
    <property type="entry name" value="Thiolase-like"/>
</dbReference>
<dbReference type="InterPro" id="IPR020841">
    <property type="entry name" value="PKS_Beta-ketoAc_synthase_dom"/>
</dbReference>
<dbReference type="Pfam" id="PF02801">
    <property type="entry name" value="Ketoacyl-synt_C"/>
    <property type="match status" value="1"/>
</dbReference>
<dbReference type="PROSITE" id="PS00606">
    <property type="entry name" value="KS3_1"/>
    <property type="match status" value="1"/>
</dbReference>
<keyword evidence="1" id="KW-0596">Phosphopantetheine</keyword>
<dbReference type="InterPro" id="IPR013968">
    <property type="entry name" value="PKS_KR"/>
</dbReference>
<name>A0AAN6LSU8_9PLEO</name>
<dbReference type="InterPro" id="IPR036291">
    <property type="entry name" value="NAD(P)-bd_dom_sf"/>
</dbReference>
<dbReference type="Pfam" id="PF00698">
    <property type="entry name" value="Acyl_transf_1"/>
    <property type="match status" value="1"/>
</dbReference>
<dbReference type="InterPro" id="IPR036736">
    <property type="entry name" value="ACP-like_sf"/>
</dbReference>
<dbReference type="InterPro" id="IPR050091">
    <property type="entry name" value="PKS_NRPS_Biosynth_Enz"/>
</dbReference>
<dbReference type="PANTHER" id="PTHR43775:SF20">
    <property type="entry name" value="HYBRID PKS-NRPS SYNTHETASE APDA"/>
    <property type="match status" value="1"/>
</dbReference>
<dbReference type="Pfam" id="PF16197">
    <property type="entry name" value="KAsynt_C_assoc"/>
    <property type="match status" value="1"/>
</dbReference>
<dbReference type="InterPro" id="IPR001227">
    <property type="entry name" value="Ac_transferase_dom_sf"/>
</dbReference>
<dbReference type="SMART" id="SM00827">
    <property type="entry name" value="PKS_AT"/>
    <property type="match status" value="1"/>
</dbReference>
<dbReference type="Proteomes" id="UP001280581">
    <property type="component" value="Unassembled WGS sequence"/>
</dbReference>
<dbReference type="InterPro" id="IPR042104">
    <property type="entry name" value="PKS_dehydratase_sf"/>
</dbReference>
<organism evidence="9 10">
    <name type="scientific">Pseudopithomyces chartarum</name>
    <dbReference type="NCBI Taxonomy" id="1892770"/>
    <lineage>
        <taxon>Eukaryota</taxon>
        <taxon>Fungi</taxon>
        <taxon>Dikarya</taxon>
        <taxon>Ascomycota</taxon>
        <taxon>Pezizomycotina</taxon>
        <taxon>Dothideomycetes</taxon>
        <taxon>Pleosporomycetidae</taxon>
        <taxon>Pleosporales</taxon>
        <taxon>Massarineae</taxon>
        <taxon>Didymosphaeriaceae</taxon>
        <taxon>Pseudopithomyces</taxon>
    </lineage>
</organism>
<feature type="region of interest" description="Disordered" evidence="6">
    <location>
        <begin position="1263"/>
        <end position="1293"/>
    </location>
</feature>
<keyword evidence="2" id="KW-0597">Phosphoprotein</keyword>
<reference evidence="9 10" key="1">
    <citation type="submission" date="2021-02" db="EMBL/GenBank/DDBJ databases">
        <title>Genome assembly of Pseudopithomyces chartarum.</title>
        <authorList>
            <person name="Jauregui R."/>
            <person name="Singh J."/>
            <person name="Voisey C."/>
        </authorList>
    </citation>
    <scope>NUCLEOTIDE SEQUENCE [LARGE SCALE GENOMIC DNA]</scope>
    <source>
        <strain evidence="9 10">AGR01</strain>
    </source>
</reference>
<dbReference type="Gene3D" id="3.30.70.3290">
    <property type="match status" value="1"/>
</dbReference>
<dbReference type="Gene3D" id="3.40.50.720">
    <property type="entry name" value="NAD(P)-binding Rossmann-like Domain"/>
    <property type="match status" value="1"/>
</dbReference>
<evidence type="ECO:0000259" key="8">
    <source>
        <dbReference type="PROSITE" id="PS52019"/>
    </source>
</evidence>
<feature type="active site" description="Proton donor; for dehydratase activity" evidence="5">
    <location>
        <position position="1153"/>
    </location>
</feature>
<evidence type="ECO:0008006" key="11">
    <source>
        <dbReference type="Google" id="ProtNLM"/>
    </source>
</evidence>
<evidence type="ECO:0000256" key="3">
    <source>
        <dbReference type="ARBA" id="ARBA00022679"/>
    </source>
</evidence>
<evidence type="ECO:0000256" key="4">
    <source>
        <dbReference type="ARBA" id="ARBA00023268"/>
    </source>
</evidence>
<dbReference type="Pfam" id="PF00109">
    <property type="entry name" value="ketoacyl-synt"/>
    <property type="match status" value="1"/>
</dbReference>
<dbReference type="Pfam" id="PF08659">
    <property type="entry name" value="KR"/>
    <property type="match status" value="1"/>
</dbReference>
<dbReference type="InterPro" id="IPR014043">
    <property type="entry name" value="Acyl_transferase_dom"/>
</dbReference>
<proteinExistence type="predicted"/>
<dbReference type="Pfam" id="PF14765">
    <property type="entry name" value="PS-DH"/>
    <property type="match status" value="1"/>
</dbReference>
<dbReference type="InterPro" id="IPR049551">
    <property type="entry name" value="PKS_DH_C"/>
</dbReference>
<dbReference type="Gene3D" id="3.10.129.110">
    <property type="entry name" value="Polyketide synthase dehydratase"/>
    <property type="match status" value="1"/>
</dbReference>
<evidence type="ECO:0000256" key="1">
    <source>
        <dbReference type="ARBA" id="ARBA00022450"/>
    </source>
</evidence>
<dbReference type="Gene3D" id="3.40.366.10">
    <property type="entry name" value="Malonyl-Coenzyme A Acyl Carrier Protein, domain 2"/>
    <property type="match status" value="1"/>
</dbReference>
<dbReference type="SUPFAM" id="SSF52151">
    <property type="entry name" value="FabD/lysophospholipase-like"/>
    <property type="match status" value="1"/>
</dbReference>
<dbReference type="InterPro" id="IPR014030">
    <property type="entry name" value="Ketoacyl_synth_N"/>
</dbReference>
<dbReference type="SMART" id="SM00825">
    <property type="entry name" value="PKS_KS"/>
    <property type="match status" value="1"/>
</dbReference>
<dbReference type="SMART" id="SM00822">
    <property type="entry name" value="PKS_KR"/>
    <property type="match status" value="1"/>
</dbReference>
<evidence type="ECO:0000256" key="2">
    <source>
        <dbReference type="ARBA" id="ARBA00022553"/>
    </source>
</evidence>
<dbReference type="PROSITE" id="PS52004">
    <property type="entry name" value="KS3_2"/>
    <property type="match status" value="1"/>
</dbReference>
<dbReference type="InterPro" id="IPR014031">
    <property type="entry name" value="Ketoacyl_synth_C"/>
</dbReference>
<dbReference type="InterPro" id="IPR020807">
    <property type="entry name" value="PKS_DH"/>
</dbReference>
<dbReference type="SUPFAM" id="SSF53901">
    <property type="entry name" value="Thiolase-like"/>
    <property type="match status" value="1"/>
</dbReference>
<dbReference type="SUPFAM" id="SSF47336">
    <property type="entry name" value="ACP-like"/>
    <property type="match status" value="1"/>
</dbReference>
<evidence type="ECO:0000259" key="7">
    <source>
        <dbReference type="PROSITE" id="PS52004"/>
    </source>
</evidence>
<dbReference type="SUPFAM" id="SSF55048">
    <property type="entry name" value="Probable ACP-binding domain of malonyl-CoA ACP transacylase"/>
    <property type="match status" value="1"/>
</dbReference>
<dbReference type="GO" id="GO:0004312">
    <property type="term" value="F:fatty acid synthase activity"/>
    <property type="evidence" value="ECO:0007669"/>
    <property type="project" value="TreeGrafter"/>
</dbReference>
<feature type="active site" description="Proton acceptor; for dehydratase activity" evidence="5">
    <location>
        <position position="982"/>
    </location>
</feature>
<dbReference type="CDD" id="cd00833">
    <property type="entry name" value="PKS"/>
    <property type="match status" value="1"/>
</dbReference>
<feature type="domain" description="PKS/mFAS DH" evidence="8">
    <location>
        <begin position="950"/>
        <end position="1241"/>
    </location>
</feature>
<dbReference type="EMBL" id="WVTA01000016">
    <property type="protein sequence ID" value="KAK3201481.1"/>
    <property type="molecule type" value="Genomic_DNA"/>
</dbReference>
<dbReference type="InterPro" id="IPR049552">
    <property type="entry name" value="PKS_DH_N"/>
</dbReference>
<dbReference type="InterPro" id="IPR018201">
    <property type="entry name" value="Ketoacyl_synth_AS"/>
</dbReference>